<dbReference type="EMBL" id="CP009313">
    <property type="protein sequence ID" value="AJE43871.1"/>
    <property type="molecule type" value="Genomic_DNA"/>
</dbReference>
<evidence type="ECO:0000313" key="2">
    <source>
        <dbReference type="Proteomes" id="UP000031526"/>
    </source>
</evidence>
<sequence length="138" mass="15129">MFWWTRWRPFQAVFAAVDRGTPGHLTASWSFGDGAVYGDLVEDETDDRVVGVERGLLESGEDAQSYPFVAAAADRGGRAGCVGDRLVRTAEAQQLQHLVEDNPVADASAVAAKWMVRVVFRPLGQQDRELVPERLGQA</sequence>
<proteinExistence type="predicted"/>
<name>A0A0B5DT79_9ACTN</name>
<dbReference type="HOGENOM" id="CLU_1854122_0_0_11"/>
<reference evidence="2" key="1">
    <citation type="submission" date="2014-09" db="EMBL/GenBank/DDBJ databases">
        <title>Sequence of the Streptomyces nodosus genome.</title>
        <authorList>
            <person name="Sweeney P."/>
            <person name="Stephens N."/>
            <person name="Murphy C."/>
            <person name="Caffrey P."/>
        </authorList>
    </citation>
    <scope>NUCLEOTIDE SEQUENCE [LARGE SCALE GENOMIC DNA]</scope>
    <source>
        <strain evidence="2">ATCC 14899</strain>
    </source>
</reference>
<reference evidence="1 2" key="2">
    <citation type="journal article" date="2016" name="Appl. Microbiol. Biotechnol.">
        <title>Exploiting the genome sequence of Streptomyces nodosus for enhanced antibiotic production.</title>
        <authorList>
            <person name="Sweeney P."/>
            <person name="Murphy C.D."/>
            <person name="Caffrey P."/>
        </authorList>
    </citation>
    <scope>NUCLEOTIDE SEQUENCE [LARGE SCALE GENOMIC DNA]</scope>
    <source>
        <strain evidence="1 2">ATCC 14899</strain>
    </source>
</reference>
<protein>
    <submittedName>
        <fullName evidence="1">Uncharacterized protein</fullName>
    </submittedName>
</protein>
<gene>
    <name evidence="1" type="ORF">SNOD_30650</name>
</gene>
<evidence type="ECO:0000313" key="1">
    <source>
        <dbReference type="EMBL" id="AJE43871.1"/>
    </source>
</evidence>
<dbReference type="Proteomes" id="UP000031526">
    <property type="component" value="Chromosome"/>
</dbReference>
<dbReference type="AlphaFoldDB" id="A0A0B5DT79"/>
<accession>A0A0B5DT79</accession>
<keyword evidence="2" id="KW-1185">Reference proteome</keyword>
<organism evidence="1 2">
    <name type="scientific">Streptomyces nodosus</name>
    <dbReference type="NCBI Taxonomy" id="40318"/>
    <lineage>
        <taxon>Bacteria</taxon>
        <taxon>Bacillati</taxon>
        <taxon>Actinomycetota</taxon>
        <taxon>Actinomycetes</taxon>
        <taxon>Kitasatosporales</taxon>
        <taxon>Streptomycetaceae</taxon>
        <taxon>Streptomyces</taxon>
    </lineage>
</organism>